<dbReference type="GO" id="GO:0016020">
    <property type="term" value="C:membrane"/>
    <property type="evidence" value="ECO:0007669"/>
    <property type="project" value="UniProtKB-SubCell"/>
</dbReference>
<evidence type="ECO:0000313" key="8">
    <source>
        <dbReference type="Proteomes" id="UP001172159"/>
    </source>
</evidence>
<dbReference type="SUPFAM" id="SSF103473">
    <property type="entry name" value="MFS general substrate transporter"/>
    <property type="match status" value="1"/>
</dbReference>
<organism evidence="7 8">
    <name type="scientific">Apiosordaria backusii</name>
    <dbReference type="NCBI Taxonomy" id="314023"/>
    <lineage>
        <taxon>Eukaryota</taxon>
        <taxon>Fungi</taxon>
        <taxon>Dikarya</taxon>
        <taxon>Ascomycota</taxon>
        <taxon>Pezizomycotina</taxon>
        <taxon>Sordariomycetes</taxon>
        <taxon>Sordariomycetidae</taxon>
        <taxon>Sordariales</taxon>
        <taxon>Lasiosphaeriaceae</taxon>
        <taxon>Apiosordaria</taxon>
    </lineage>
</organism>
<name>A0AA40E788_9PEZI</name>
<evidence type="ECO:0000313" key="7">
    <source>
        <dbReference type="EMBL" id="KAK0726606.1"/>
    </source>
</evidence>
<accession>A0AA40E788</accession>
<feature type="transmembrane region" description="Helical" evidence="6">
    <location>
        <begin position="231"/>
        <end position="251"/>
    </location>
</feature>
<feature type="compositionally biased region" description="Polar residues" evidence="5">
    <location>
        <begin position="33"/>
        <end position="55"/>
    </location>
</feature>
<evidence type="ECO:0000256" key="4">
    <source>
        <dbReference type="ARBA" id="ARBA00023136"/>
    </source>
</evidence>
<evidence type="ECO:0000256" key="6">
    <source>
        <dbReference type="SAM" id="Phobius"/>
    </source>
</evidence>
<dbReference type="Gene3D" id="1.20.1250.20">
    <property type="entry name" value="MFS general substrate transporter like domains"/>
    <property type="match status" value="1"/>
</dbReference>
<feature type="transmembrane region" description="Helical" evidence="6">
    <location>
        <begin position="328"/>
        <end position="353"/>
    </location>
</feature>
<evidence type="ECO:0000256" key="1">
    <source>
        <dbReference type="ARBA" id="ARBA00004141"/>
    </source>
</evidence>
<feature type="region of interest" description="Disordered" evidence="5">
    <location>
        <begin position="30"/>
        <end position="58"/>
    </location>
</feature>
<evidence type="ECO:0000256" key="3">
    <source>
        <dbReference type="ARBA" id="ARBA00022989"/>
    </source>
</evidence>
<dbReference type="Pfam" id="PF07690">
    <property type="entry name" value="MFS_1"/>
    <property type="match status" value="1"/>
</dbReference>
<feature type="transmembrane region" description="Helical" evidence="6">
    <location>
        <begin position="406"/>
        <end position="424"/>
    </location>
</feature>
<protein>
    <submittedName>
        <fullName evidence="7">Major facilitator superfamily domain-containing protein</fullName>
    </submittedName>
</protein>
<evidence type="ECO:0000256" key="2">
    <source>
        <dbReference type="ARBA" id="ARBA00022692"/>
    </source>
</evidence>
<reference evidence="7" key="1">
    <citation type="submission" date="2023-06" db="EMBL/GenBank/DDBJ databases">
        <title>Genome-scale phylogeny and comparative genomics of the fungal order Sordariales.</title>
        <authorList>
            <consortium name="Lawrence Berkeley National Laboratory"/>
            <person name="Hensen N."/>
            <person name="Bonometti L."/>
            <person name="Westerberg I."/>
            <person name="Brannstrom I.O."/>
            <person name="Guillou S."/>
            <person name="Cros-Aarteil S."/>
            <person name="Calhoun S."/>
            <person name="Haridas S."/>
            <person name="Kuo A."/>
            <person name="Mondo S."/>
            <person name="Pangilinan J."/>
            <person name="Riley R."/>
            <person name="Labutti K."/>
            <person name="Andreopoulos B."/>
            <person name="Lipzen A."/>
            <person name="Chen C."/>
            <person name="Yanf M."/>
            <person name="Daum C."/>
            <person name="Ng V."/>
            <person name="Clum A."/>
            <person name="Steindorff A."/>
            <person name="Ohm R."/>
            <person name="Martin F."/>
            <person name="Silar P."/>
            <person name="Natvig D."/>
            <person name="Lalanne C."/>
            <person name="Gautier V."/>
            <person name="Ament-Velasquez S.L."/>
            <person name="Kruys A."/>
            <person name="Hutchinson M.I."/>
            <person name="Powell A.J."/>
            <person name="Barry K."/>
            <person name="Miller A.N."/>
            <person name="Grigoriev I.V."/>
            <person name="Debuchy R."/>
            <person name="Gladieux P."/>
            <person name="Thoren M.H."/>
            <person name="Johannesson H."/>
        </authorList>
    </citation>
    <scope>NUCLEOTIDE SEQUENCE</scope>
    <source>
        <strain evidence="7">CBS 540.89</strain>
    </source>
</reference>
<dbReference type="GO" id="GO:0022857">
    <property type="term" value="F:transmembrane transporter activity"/>
    <property type="evidence" value="ECO:0007669"/>
    <property type="project" value="InterPro"/>
</dbReference>
<keyword evidence="8" id="KW-1185">Reference proteome</keyword>
<feature type="transmembrane region" description="Helical" evidence="6">
    <location>
        <begin position="374"/>
        <end position="394"/>
    </location>
</feature>
<keyword evidence="4 6" id="KW-0472">Membrane</keyword>
<dbReference type="InterPro" id="IPR036259">
    <property type="entry name" value="MFS_trans_sf"/>
</dbReference>
<keyword evidence="3 6" id="KW-1133">Transmembrane helix</keyword>
<dbReference type="AlphaFoldDB" id="A0AA40E788"/>
<feature type="transmembrane region" description="Helical" evidence="6">
    <location>
        <begin position="162"/>
        <end position="182"/>
    </location>
</feature>
<dbReference type="EMBL" id="JAUKTV010000010">
    <property type="protein sequence ID" value="KAK0726606.1"/>
    <property type="molecule type" value="Genomic_DNA"/>
</dbReference>
<dbReference type="PANTHER" id="PTHR23514:SF6">
    <property type="entry name" value="MAJOR FACILITATOR SUPERFAMILY (MFS) PROFILE DOMAIN-CONTAINING PROTEIN"/>
    <property type="match status" value="1"/>
</dbReference>
<dbReference type="FunFam" id="1.20.1250.20:FF:000286">
    <property type="entry name" value="MFS efflux transporter"/>
    <property type="match status" value="1"/>
</dbReference>
<comment type="caution">
    <text evidence="7">The sequence shown here is derived from an EMBL/GenBank/DDBJ whole genome shotgun (WGS) entry which is preliminary data.</text>
</comment>
<feature type="region of interest" description="Disordered" evidence="5">
    <location>
        <begin position="1"/>
        <end position="20"/>
    </location>
</feature>
<dbReference type="InterPro" id="IPR011701">
    <property type="entry name" value="MFS"/>
</dbReference>
<feature type="transmembrane region" description="Helical" evidence="6">
    <location>
        <begin position="100"/>
        <end position="120"/>
    </location>
</feature>
<feature type="transmembrane region" description="Helical" evidence="6">
    <location>
        <begin position="271"/>
        <end position="290"/>
    </location>
</feature>
<dbReference type="PANTHER" id="PTHR23514">
    <property type="entry name" value="BYPASS OF STOP CODON PROTEIN 6"/>
    <property type="match status" value="1"/>
</dbReference>
<feature type="compositionally biased region" description="Low complexity" evidence="5">
    <location>
        <begin position="1"/>
        <end position="10"/>
    </location>
</feature>
<sequence>MADNPANPGQQPAPPASAVLDFSPMPVYEEFQTDSSSPLGDTEKQQTPTITTSPIDETPPVNHYRIAALSLASFTEGLTDSSIGPLIEPMKTFYNLPNDTLISLLFVSQALGFILGAAFLPPSAPSNPSPTTTTSPSSPPTSSFNLAIGNVYCGSLKTRPTFYLGVMHACYGLGATIGPLIATGMIVQTRISYGVGEDGSGGVVAVTTTTEKKKKTPGSWIKSHLHLDSKLVFLACLFIFFYQGAEVSNSGWTTEYLYEQHPASQAKKDTYGYVMTGFWAGVTLGRVLLTPLGEKFPGGNKVFVYLLVVLCAGFQLLIWLVPNLIGRGVAVALAGLCIGPGYPCAMRVVMELMEERESEDARRDDGEKEDGKTGAMAVISAFGMSGGAAMPYIIGNLNEPVGRWVMHPIVLALCALMVIVWFFLPGSKTREREWQPRKIHRFVQFFF</sequence>
<dbReference type="Proteomes" id="UP001172159">
    <property type="component" value="Unassembled WGS sequence"/>
</dbReference>
<keyword evidence="2 6" id="KW-0812">Transmembrane</keyword>
<gene>
    <name evidence="7" type="ORF">B0T21DRAFT_371909</name>
</gene>
<feature type="transmembrane region" description="Helical" evidence="6">
    <location>
        <begin position="302"/>
        <end position="322"/>
    </location>
</feature>
<comment type="subcellular location">
    <subcellularLocation>
        <location evidence="1">Membrane</location>
        <topology evidence="1">Multi-pass membrane protein</topology>
    </subcellularLocation>
</comment>
<dbReference type="InterPro" id="IPR051788">
    <property type="entry name" value="MFS_Transporter"/>
</dbReference>
<evidence type="ECO:0000256" key="5">
    <source>
        <dbReference type="SAM" id="MobiDB-lite"/>
    </source>
</evidence>
<proteinExistence type="predicted"/>